<dbReference type="EMBL" id="VDLX02000025">
    <property type="protein sequence ID" value="KAB8188404.1"/>
    <property type="molecule type" value="Genomic_DNA"/>
</dbReference>
<dbReference type="Proteomes" id="UP000312512">
    <property type="component" value="Unassembled WGS sequence"/>
</dbReference>
<sequence length="63" mass="6879">MVRQQSQCATIGLPCEPIVTLSGWMQRHTEAAIAVRMAGRVNGVVGVVGRLAWRQDDSQWEAG</sequence>
<comment type="caution">
    <text evidence="1">The sequence shown here is derived from an EMBL/GenBank/DDBJ whole genome shotgun (WGS) entry which is preliminary data.</text>
</comment>
<evidence type="ECO:0000313" key="1">
    <source>
        <dbReference type="EMBL" id="KAB8188404.1"/>
    </source>
</evidence>
<dbReference type="AlphaFoldDB" id="A0A5C4VDS7"/>
<proteinExistence type="predicted"/>
<organism evidence="1 2">
    <name type="scientific">Nonomuraea phyllanthi</name>
    <dbReference type="NCBI Taxonomy" id="2219224"/>
    <lineage>
        <taxon>Bacteria</taxon>
        <taxon>Bacillati</taxon>
        <taxon>Actinomycetota</taxon>
        <taxon>Actinomycetes</taxon>
        <taxon>Streptosporangiales</taxon>
        <taxon>Streptosporangiaceae</taxon>
        <taxon>Nonomuraea</taxon>
    </lineage>
</organism>
<accession>A0A5C4VDS7</accession>
<evidence type="ECO:0000313" key="2">
    <source>
        <dbReference type="Proteomes" id="UP000312512"/>
    </source>
</evidence>
<evidence type="ECO:0008006" key="3">
    <source>
        <dbReference type="Google" id="ProtNLM"/>
    </source>
</evidence>
<keyword evidence="2" id="KW-1185">Reference proteome</keyword>
<name>A0A5C4VDS7_9ACTN</name>
<protein>
    <recommendedName>
        <fullName evidence="3">BON domain-containing protein</fullName>
    </recommendedName>
</protein>
<gene>
    <name evidence="1" type="ORF">FH608_043965</name>
</gene>
<reference evidence="1 2" key="1">
    <citation type="submission" date="2019-10" db="EMBL/GenBank/DDBJ databases">
        <title>Nonomuraea sp. nov., isolated from Phyllanthus amarus.</title>
        <authorList>
            <person name="Klykleung N."/>
            <person name="Tanasupawat S."/>
        </authorList>
    </citation>
    <scope>NUCLEOTIDE SEQUENCE [LARGE SCALE GENOMIC DNA]</scope>
    <source>
        <strain evidence="1 2">PA1-10</strain>
    </source>
</reference>